<keyword evidence="9" id="KW-1185">Reference proteome</keyword>
<dbReference type="InterPro" id="IPR002470">
    <property type="entry name" value="Peptidase_S9A"/>
</dbReference>
<feature type="domain" description="Peptidase S9A N-terminal" evidence="7">
    <location>
        <begin position="40"/>
        <end position="437"/>
    </location>
</feature>
<organism evidence="8 9">
    <name type="scientific">Niveispirillum cyanobacteriorum</name>
    <dbReference type="NCBI Taxonomy" id="1612173"/>
    <lineage>
        <taxon>Bacteria</taxon>
        <taxon>Pseudomonadati</taxon>
        <taxon>Pseudomonadota</taxon>
        <taxon>Alphaproteobacteria</taxon>
        <taxon>Rhodospirillales</taxon>
        <taxon>Azospirillaceae</taxon>
        <taxon>Niveispirillum</taxon>
    </lineage>
</organism>
<evidence type="ECO:0000313" key="8">
    <source>
        <dbReference type="EMBL" id="AUN31585.1"/>
    </source>
</evidence>
<dbReference type="PANTHER" id="PTHR11757:SF19">
    <property type="entry name" value="PROLYL ENDOPEPTIDASE-LIKE"/>
    <property type="match status" value="1"/>
</dbReference>
<evidence type="ECO:0000256" key="2">
    <source>
        <dbReference type="ARBA" id="ARBA00022670"/>
    </source>
</evidence>
<evidence type="ECO:0000256" key="3">
    <source>
        <dbReference type="ARBA" id="ARBA00022801"/>
    </source>
</evidence>
<dbReference type="OrthoDB" id="9801421at2"/>
<dbReference type="PRINTS" id="PR00862">
    <property type="entry name" value="PROLIGOPTASE"/>
</dbReference>
<dbReference type="SUPFAM" id="SSF50993">
    <property type="entry name" value="Peptidase/esterase 'gauge' domain"/>
    <property type="match status" value="1"/>
</dbReference>
<evidence type="ECO:0000259" key="7">
    <source>
        <dbReference type="Pfam" id="PF02897"/>
    </source>
</evidence>
<keyword evidence="4" id="KW-0720">Serine protease</keyword>
<name>A0A2K9NH34_9PROT</name>
<dbReference type="EMBL" id="CP025611">
    <property type="protein sequence ID" value="AUN31585.1"/>
    <property type="molecule type" value="Genomic_DNA"/>
</dbReference>
<keyword evidence="5" id="KW-0732">Signal</keyword>
<keyword evidence="2" id="KW-0645">Protease</keyword>
<evidence type="ECO:0000256" key="5">
    <source>
        <dbReference type="SAM" id="SignalP"/>
    </source>
</evidence>
<feature type="signal peptide" evidence="5">
    <location>
        <begin position="1"/>
        <end position="21"/>
    </location>
</feature>
<evidence type="ECO:0000313" key="9">
    <source>
        <dbReference type="Proteomes" id="UP000234752"/>
    </source>
</evidence>
<accession>A0A2K9NH34</accession>
<dbReference type="InterPro" id="IPR029058">
    <property type="entry name" value="AB_hydrolase_fold"/>
</dbReference>
<dbReference type="Proteomes" id="UP000234752">
    <property type="component" value="Chromosome eg_1"/>
</dbReference>
<evidence type="ECO:0000259" key="6">
    <source>
        <dbReference type="Pfam" id="PF00326"/>
    </source>
</evidence>
<dbReference type="GO" id="GO:0004252">
    <property type="term" value="F:serine-type endopeptidase activity"/>
    <property type="evidence" value="ECO:0007669"/>
    <property type="project" value="InterPro"/>
</dbReference>
<dbReference type="InterPro" id="IPR051543">
    <property type="entry name" value="Serine_Peptidase_S9A"/>
</dbReference>
<evidence type="ECO:0000256" key="1">
    <source>
        <dbReference type="ARBA" id="ARBA00005228"/>
    </source>
</evidence>
<dbReference type="PANTHER" id="PTHR11757">
    <property type="entry name" value="PROTEASE FAMILY S9A OLIGOPEPTIDASE"/>
    <property type="match status" value="1"/>
</dbReference>
<dbReference type="KEGG" id="ncb:C0V82_01550"/>
<dbReference type="InterPro" id="IPR023302">
    <property type="entry name" value="Pept_S9A_N"/>
</dbReference>
<feature type="chain" id="PRO_5014707512" evidence="5">
    <location>
        <begin position="22"/>
        <end position="718"/>
    </location>
</feature>
<dbReference type="InterPro" id="IPR001375">
    <property type="entry name" value="Peptidase_S9_cat"/>
</dbReference>
<protein>
    <submittedName>
        <fullName evidence="8">S9 family peptidase</fullName>
    </submittedName>
</protein>
<sequence length="718" mass="79961">MRRRSFLLAAGVALLPLPGIAADGSPSPPRPPKRPKRIVQLGRTRIDNYAWLRDPNWAKVSRDTSLMNPEIRAHLDVENRYADAMLAPTATAQRDIVAAMQALTGTEQSAPPVPDGPWEYYTYVRPGQDHKVHARRPRGGGAEQVLLDGQERARGHAYFRVTEAEHSPDHRLFMWAEDVEGGDRHRICVRDLETGSLSTTPNADAYGWHGIAFSPDSQYVFWIWRDPLSRPVKVFRRPARGGDDVLVYTEPDPALFMGLSRTASNSHVVIHILGPDVDEVRLIPASNPLAEPMPVEPRRPGLHYRVQEWAGDLIILTDADGALDGKLMRASLTQPGRAHWQDWVPHRPGCHILETLSFRDHFVRLQRAEGRLEIVVTGRDGREDSVAFDEAAYAITLAPVQEPGGGILRLIYESPRTPRQWLDYDMVSRTRHVVQQQATGKGFDPARYEVRRLMAPASDGEQVPVTVLMRKGMALDGAAPLLLYAYGAYGVPSEAEFSIPALALVDRGWTYAIAHVRGGSEKGRRWFLEGRRFKKKNTFTDFIACAEHLIKQGYTARRRIVAYGLSAGGLLMGGVSNLRPDLWGGVIAQVPFVDMLNTMSDGDHPLVPAFRPDWGDPLADTEAYDYIASISPYENVRDGVYPPVLATAGIRDDRVSYWEAGKWVATLRDHNKGPSPILFHVDMAAGHQAGAGLSDQFKQMALFWAFAEQSLIWSKGLK</sequence>
<feature type="domain" description="Peptidase S9 prolyl oligopeptidase catalytic" evidence="6">
    <location>
        <begin position="502"/>
        <end position="710"/>
    </location>
</feature>
<comment type="similarity">
    <text evidence="1">Belongs to the peptidase S9A family.</text>
</comment>
<dbReference type="AlphaFoldDB" id="A0A2K9NH34"/>
<proteinExistence type="inferred from homology"/>
<dbReference type="Pfam" id="PF00326">
    <property type="entry name" value="Peptidase_S9"/>
    <property type="match status" value="1"/>
</dbReference>
<evidence type="ECO:0000256" key="4">
    <source>
        <dbReference type="ARBA" id="ARBA00022825"/>
    </source>
</evidence>
<gene>
    <name evidence="8" type="ORF">C0V82_01550</name>
</gene>
<reference evidence="8 9" key="1">
    <citation type="submission" date="2017-12" db="EMBL/GenBank/DDBJ databases">
        <title>Genomes of bacteria within cyanobacterial aggregates.</title>
        <authorList>
            <person name="Cai H."/>
        </authorList>
    </citation>
    <scope>NUCLEOTIDE SEQUENCE [LARGE SCALE GENOMIC DNA]</scope>
    <source>
        <strain evidence="8 9">TH16</strain>
    </source>
</reference>
<dbReference type="SUPFAM" id="SSF53474">
    <property type="entry name" value="alpha/beta-Hydrolases"/>
    <property type="match status" value="1"/>
</dbReference>
<dbReference type="Gene3D" id="3.40.50.1820">
    <property type="entry name" value="alpha/beta hydrolase"/>
    <property type="match status" value="1"/>
</dbReference>
<dbReference type="Pfam" id="PF02897">
    <property type="entry name" value="Peptidase_S9_N"/>
    <property type="match status" value="1"/>
</dbReference>
<keyword evidence="3" id="KW-0378">Hydrolase</keyword>
<dbReference type="GO" id="GO:0006508">
    <property type="term" value="P:proteolysis"/>
    <property type="evidence" value="ECO:0007669"/>
    <property type="project" value="UniProtKB-KW"/>
</dbReference>
<dbReference type="Gene3D" id="2.130.10.120">
    <property type="entry name" value="Prolyl oligopeptidase, N-terminal domain"/>
    <property type="match status" value="1"/>
</dbReference>